<organism evidence="4">
    <name type="scientific">Haemonchus placei</name>
    <name type="common">Barber's pole worm</name>
    <dbReference type="NCBI Taxonomy" id="6290"/>
    <lineage>
        <taxon>Eukaryota</taxon>
        <taxon>Metazoa</taxon>
        <taxon>Ecdysozoa</taxon>
        <taxon>Nematoda</taxon>
        <taxon>Chromadorea</taxon>
        <taxon>Rhabditida</taxon>
        <taxon>Rhabditina</taxon>
        <taxon>Rhabditomorpha</taxon>
        <taxon>Strongyloidea</taxon>
        <taxon>Trichostrongylidae</taxon>
        <taxon>Haemonchus</taxon>
    </lineage>
</organism>
<reference evidence="2 3" key="2">
    <citation type="submission" date="2018-11" db="EMBL/GenBank/DDBJ databases">
        <authorList>
            <consortium name="Pathogen Informatics"/>
        </authorList>
    </citation>
    <scope>NUCLEOTIDE SEQUENCE [LARGE SCALE GENOMIC DNA]</scope>
    <source>
        <strain evidence="2 3">MHpl1</strain>
    </source>
</reference>
<protein>
    <submittedName>
        <fullName evidence="4">Peptidase A2 domain-containing protein</fullName>
    </submittedName>
</protein>
<dbReference type="InterPro" id="IPR021109">
    <property type="entry name" value="Peptidase_aspartic_dom_sf"/>
</dbReference>
<dbReference type="Gene3D" id="2.40.70.10">
    <property type="entry name" value="Acid Proteases"/>
    <property type="match status" value="1"/>
</dbReference>
<name>A0A0N4VT36_HAEPC</name>
<dbReference type="SUPFAM" id="SSF50630">
    <property type="entry name" value="Acid proteases"/>
    <property type="match status" value="1"/>
</dbReference>
<sequence>MREERPPGSDVLKNPRTGQKVSRQVHWCEEPAGSSDSGEELVTQSVNKVAASRLTHYRRARPRKVTRNDVRRVEDSPETGRGSSTARLETGTRKVKCRNGEVIAADMVGDVEVDRLSGEQPRMLEMEVNGKKIPFELDTGASLSIIDEKTWKSGMVHKVKQMPNIEIKREIVRILDNNKRLFQDDLGKCSTARAELKFKSDVVVPKFFR</sequence>
<feature type="compositionally biased region" description="Basic and acidic residues" evidence="1">
    <location>
        <begin position="66"/>
        <end position="75"/>
    </location>
</feature>
<proteinExistence type="predicted"/>
<keyword evidence="3" id="KW-1185">Reference proteome</keyword>
<reference evidence="4" key="1">
    <citation type="submission" date="2017-02" db="UniProtKB">
        <authorList>
            <consortium name="WormBaseParasite"/>
        </authorList>
    </citation>
    <scope>IDENTIFICATION</scope>
</reference>
<evidence type="ECO:0000313" key="2">
    <source>
        <dbReference type="EMBL" id="VDO05444.1"/>
    </source>
</evidence>
<dbReference type="OrthoDB" id="5875875at2759"/>
<dbReference type="Proteomes" id="UP000268014">
    <property type="component" value="Unassembled WGS sequence"/>
</dbReference>
<gene>
    <name evidence="2" type="ORF">HPLM_LOCUS454</name>
</gene>
<evidence type="ECO:0000256" key="1">
    <source>
        <dbReference type="SAM" id="MobiDB-lite"/>
    </source>
</evidence>
<evidence type="ECO:0000313" key="4">
    <source>
        <dbReference type="WBParaSite" id="HPLM_0000045301-mRNA-1"/>
    </source>
</evidence>
<dbReference type="AlphaFoldDB" id="A0A0N4VT36"/>
<dbReference type="WBParaSite" id="HPLM_0000045301-mRNA-1">
    <property type="protein sequence ID" value="HPLM_0000045301-mRNA-1"/>
    <property type="gene ID" value="HPLM_0000045301"/>
</dbReference>
<evidence type="ECO:0000313" key="3">
    <source>
        <dbReference type="Proteomes" id="UP000268014"/>
    </source>
</evidence>
<accession>A0A0N4VT36</accession>
<feature type="compositionally biased region" description="Basic residues" evidence="1">
    <location>
        <begin position="55"/>
        <end position="65"/>
    </location>
</feature>
<dbReference type="EMBL" id="UZAF01000316">
    <property type="protein sequence ID" value="VDO05444.1"/>
    <property type="molecule type" value="Genomic_DNA"/>
</dbReference>
<feature type="region of interest" description="Disordered" evidence="1">
    <location>
        <begin position="1"/>
        <end position="91"/>
    </location>
</feature>